<evidence type="ECO:0000313" key="1">
    <source>
        <dbReference type="EMBL" id="KAK1278534.1"/>
    </source>
</evidence>
<keyword evidence="2" id="KW-1185">Reference proteome</keyword>
<accession>A0AAV9BPN7</accession>
<protein>
    <recommendedName>
        <fullName evidence="3">Mitochondrial glycoprotein</fullName>
    </recommendedName>
</protein>
<dbReference type="Pfam" id="PF02330">
    <property type="entry name" value="MAM33"/>
    <property type="match status" value="1"/>
</dbReference>
<dbReference type="SUPFAM" id="SSF54529">
    <property type="entry name" value="Mitochondrial glycoprotein MAM33-like"/>
    <property type="match status" value="1"/>
</dbReference>
<reference evidence="1" key="1">
    <citation type="journal article" date="2023" name="Nat. Commun.">
        <title>Diploid and tetraploid genomes of Acorus and the evolution of monocots.</title>
        <authorList>
            <person name="Ma L."/>
            <person name="Liu K.W."/>
            <person name="Li Z."/>
            <person name="Hsiao Y.Y."/>
            <person name="Qi Y."/>
            <person name="Fu T."/>
            <person name="Tang G.D."/>
            <person name="Zhang D."/>
            <person name="Sun W.H."/>
            <person name="Liu D.K."/>
            <person name="Li Y."/>
            <person name="Chen G.Z."/>
            <person name="Liu X.D."/>
            <person name="Liao X.Y."/>
            <person name="Jiang Y.T."/>
            <person name="Yu X."/>
            <person name="Hao Y."/>
            <person name="Huang J."/>
            <person name="Zhao X.W."/>
            <person name="Ke S."/>
            <person name="Chen Y.Y."/>
            <person name="Wu W.L."/>
            <person name="Hsu J.L."/>
            <person name="Lin Y.F."/>
            <person name="Huang M.D."/>
            <person name="Li C.Y."/>
            <person name="Huang L."/>
            <person name="Wang Z.W."/>
            <person name="Zhao X."/>
            <person name="Zhong W.Y."/>
            <person name="Peng D.H."/>
            <person name="Ahmad S."/>
            <person name="Lan S."/>
            <person name="Zhang J.S."/>
            <person name="Tsai W.C."/>
            <person name="Van de Peer Y."/>
            <person name="Liu Z.J."/>
        </authorList>
    </citation>
    <scope>NUCLEOTIDE SEQUENCE</scope>
    <source>
        <strain evidence="1">SCP</strain>
    </source>
</reference>
<organism evidence="1 2">
    <name type="scientific">Acorus gramineus</name>
    <name type="common">Dwarf sweet flag</name>
    <dbReference type="NCBI Taxonomy" id="55184"/>
    <lineage>
        <taxon>Eukaryota</taxon>
        <taxon>Viridiplantae</taxon>
        <taxon>Streptophyta</taxon>
        <taxon>Embryophyta</taxon>
        <taxon>Tracheophyta</taxon>
        <taxon>Spermatophyta</taxon>
        <taxon>Magnoliopsida</taxon>
        <taxon>Liliopsida</taxon>
        <taxon>Acoraceae</taxon>
        <taxon>Acorus</taxon>
    </lineage>
</organism>
<dbReference type="AlphaFoldDB" id="A0AAV9BPN7"/>
<dbReference type="GO" id="GO:0005759">
    <property type="term" value="C:mitochondrial matrix"/>
    <property type="evidence" value="ECO:0007669"/>
    <property type="project" value="InterPro"/>
</dbReference>
<sequence>MAHRGALNLLRKNFRTLKDGNLIRALQSEIAHELSSNPFENQRRGSLGDFAIEFDDPGSHDVVLKRRRAEEEEEEVAVSALLGPFVLPVEISLEFPRWVSMKVCLRKPGFEPVLQFDCSVSGKSGFAVWRALCRPSPGRVGIWDYRGPDFRSLDTQLQEALKDYLIDKGINEDLTDFLLLHLHKKEHSQYVKWLQKLESLTGKDD</sequence>
<dbReference type="InterPro" id="IPR003428">
    <property type="entry name" value="MAM33"/>
</dbReference>
<dbReference type="Proteomes" id="UP001179952">
    <property type="component" value="Unassembled WGS sequence"/>
</dbReference>
<evidence type="ECO:0000313" key="2">
    <source>
        <dbReference type="Proteomes" id="UP001179952"/>
    </source>
</evidence>
<dbReference type="EMBL" id="JAUJYN010000002">
    <property type="protein sequence ID" value="KAK1278534.1"/>
    <property type="molecule type" value="Genomic_DNA"/>
</dbReference>
<name>A0AAV9BPN7_ACOGR</name>
<dbReference type="Gene3D" id="3.10.280.10">
    <property type="entry name" value="Mitochondrial glycoprotein"/>
    <property type="match status" value="1"/>
</dbReference>
<dbReference type="InterPro" id="IPR036561">
    <property type="entry name" value="MAM33_sf"/>
</dbReference>
<dbReference type="PANTHER" id="PTHR10826">
    <property type="entry name" value="COMPLEMENT COMPONENT 1"/>
    <property type="match status" value="1"/>
</dbReference>
<evidence type="ECO:0008006" key="3">
    <source>
        <dbReference type="Google" id="ProtNLM"/>
    </source>
</evidence>
<comment type="caution">
    <text evidence="1">The sequence shown here is derived from an EMBL/GenBank/DDBJ whole genome shotgun (WGS) entry which is preliminary data.</text>
</comment>
<proteinExistence type="predicted"/>
<reference evidence="1" key="2">
    <citation type="submission" date="2023-06" db="EMBL/GenBank/DDBJ databases">
        <authorList>
            <person name="Ma L."/>
            <person name="Liu K.-W."/>
            <person name="Li Z."/>
            <person name="Hsiao Y.-Y."/>
            <person name="Qi Y."/>
            <person name="Fu T."/>
            <person name="Tang G."/>
            <person name="Zhang D."/>
            <person name="Sun W.-H."/>
            <person name="Liu D.-K."/>
            <person name="Li Y."/>
            <person name="Chen G.-Z."/>
            <person name="Liu X.-D."/>
            <person name="Liao X.-Y."/>
            <person name="Jiang Y.-T."/>
            <person name="Yu X."/>
            <person name="Hao Y."/>
            <person name="Huang J."/>
            <person name="Zhao X.-W."/>
            <person name="Ke S."/>
            <person name="Chen Y.-Y."/>
            <person name="Wu W.-L."/>
            <person name="Hsu J.-L."/>
            <person name="Lin Y.-F."/>
            <person name="Huang M.-D."/>
            <person name="Li C.-Y."/>
            <person name="Huang L."/>
            <person name="Wang Z.-W."/>
            <person name="Zhao X."/>
            <person name="Zhong W.-Y."/>
            <person name="Peng D.-H."/>
            <person name="Ahmad S."/>
            <person name="Lan S."/>
            <person name="Zhang J.-S."/>
            <person name="Tsai W.-C."/>
            <person name="Van De Peer Y."/>
            <person name="Liu Z.-J."/>
        </authorList>
    </citation>
    <scope>NUCLEOTIDE SEQUENCE</scope>
    <source>
        <strain evidence="1">SCP</strain>
        <tissue evidence="1">Leaves</tissue>
    </source>
</reference>
<dbReference type="PANTHER" id="PTHR10826:SF1">
    <property type="entry name" value="COMPLEMENT COMPONENT 1 Q SUBCOMPONENT-BINDING PROTEIN, MITOCHONDRIAL"/>
    <property type="match status" value="1"/>
</dbReference>
<gene>
    <name evidence="1" type="ORF">QJS04_geneDACA022234</name>
</gene>